<feature type="compositionally biased region" description="Low complexity" evidence="1">
    <location>
        <begin position="203"/>
        <end position="223"/>
    </location>
</feature>
<feature type="compositionally biased region" description="Low complexity" evidence="1">
    <location>
        <begin position="235"/>
        <end position="262"/>
    </location>
</feature>
<dbReference type="STRING" id="92696.A0A4R0RQ46"/>
<feature type="region of interest" description="Disordered" evidence="1">
    <location>
        <begin position="203"/>
        <end position="273"/>
    </location>
</feature>
<dbReference type="GO" id="GO:0019901">
    <property type="term" value="F:protein kinase binding"/>
    <property type="evidence" value="ECO:0007669"/>
    <property type="project" value="InterPro"/>
</dbReference>
<dbReference type="GO" id="GO:0000307">
    <property type="term" value="C:cyclin-dependent protein kinase holoenzyme complex"/>
    <property type="evidence" value="ECO:0007669"/>
    <property type="project" value="TreeGrafter"/>
</dbReference>
<evidence type="ECO:0000313" key="3">
    <source>
        <dbReference type="EMBL" id="TCD65928.1"/>
    </source>
</evidence>
<dbReference type="InterPro" id="IPR006671">
    <property type="entry name" value="Cyclin_N"/>
</dbReference>
<evidence type="ECO:0000313" key="4">
    <source>
        <dbReference type="Proteomes" id="UP000292702"/>
    </source>
</evidence>
<protein>
    <recommendedName>
        <fullName evidence="2">Cyclin N-terminal domain-containing protein</fullName>
    </recommendedName>
</protein>
<dbReference type="GO" id="GO:0016538">
    <property type="term" value="F:cyclin-dependent protein serine/threonine kinase regulator activity"/>
    <property type="evidence" value="ECO:0007669"/>
    <property type="project" value="TreeGrafter"/>
</dbReference>
<dbReference type="OrthoDB" id="10250320at2759"/>
<dbReference type="Pfam" id="PF00134">
    <property type="entry name" value="Cyclin_N"/>
    <property type="match status" value="1"/>
</dbReference>
<dbReference type="SUPFAM" id="SSF47954">
    <property type="entry name" value="Cyclin-like"/>
    <property type="match status" value="1"/>
</dbReference>
<evidence type="ECO:0000256" key="1">
    <source>
        <dbReference type="SAM" id="MobiDB-lite"/>
    </source>
</evidence>
<dbReference type="PANTHER" id="PTHR15615">
    <property type="match status" value="1"/>
</dbReference>
<sequence>MVATQRTASPIHPASLVDSSSHSQAILEMIETDMSRTLIDYVVDTVVETVDYAMGSASSSRGRSISRRNDHAKFSKFVTEVLQKAEVKVPALLVTLVYIHRAKPHLQIALEQWANERVFLGALILANKYLNDSTLKNVHWALCTGVFGKRDIGRIEREFLDVLDFELGITESDLLSHHAHLMTLIHPHRHSIRAPIRRRSVGSRWSSDSSDMESVSSAESTSPPRTPDIAMEVDSASYVSPSSKPDSHSSSAASQQFSAPTAVQTKESHHQRLSSALNILRSFPMPHFHHNYATQTSSTSSSSLSTTASASSAASSGARCAGRCKPIAPAAIVTSRTASVFA</sequence>
<dbReference type="Gene3D" id="1.10.472.10">
    <property type="entry name" value="Cyclin-like"/>
    <property type="match status" value="1"/>
</dbReference>
<dbReference type="CDD" id="cd20557">
    <property type="entry name" value="CYCLIN_ScPCL1-like"/>
    <property type="match status" value="1"/>
</dbReference>
<dbReference type="AlphaFoldDB" id="A0A4R0RQ46"/>
<reference evidence="3 4" key="1">
    <citation type="submission" date="2018-11" db="EMBL/GenBank/DDBJ databases">
        <title>Genome assembly of Steccherinum ochraceum LE-BIN_3174, the white-rot fungus of the Steccherinaceae family (The Residual Polyporoid clade, Polyporales, Basidiomycota).</title>
        <authorList>
            <person name="Fedorova T.V."/>
            <person name="Glazunova O.A."/>
            <person name="Landesman E.O."/>
            <person name="Moiseenko K.V."/>
            <person name="Psurtseva N.V."/>
            <person name="Savinova O.S."/>
            <person name="Shakhova N.V."/>
            <person name="Tyazhelova T.V."/>
            <person name="Vasina D.V."/>
        </authorList>
    </citation>
    <scope>NUCLEOTIDE SEQUENCE [LARGE SCALE GENOMIC DNA]</scope>
    <source>
        <strain evidence="3 4">LE-BIN_3174</strain>
    </source>
</reference>
<dbReference type="PANTHER" id="PTHR15615:SF10">
    <property type="entry name" value="PHO85 CYCLIN-2-RELATED"/>
    <property type="match status" value="1"/>
</dbReference>
<dbReference type="EMBL" id="RWJN01000157">
    <property type="protein sequence ID" value="TCD65928.1"/>
    <property type="molecule type" value="Genomic_DNA"/>
</dbReference>
<organism evidence="3 4">
    <name type="scientific">Steccherinum ochraceum</name>
    <dbReference type="NCBI Taxonomy" id="92696"/>
    <lineage>
        <taxon>Eukaryota</taxon>
        <taxon>Fungi</taxon>
        <taxon>Dikarya</taxon>
        <taxon>Basidiomycota</taxon>
        <taxon>Agaricomycotina</taxon>
        <taxon>Agaricomycetes</taxon>
        <taxon>Polyporales</taxon>
        <taxon>Steccherinaceae</taxon>
        <taxon>Steccherinum</taxon>
    </lineage>
</organism>
<comment type="caution">
    <text evidence="3">The sequence shown here is derived from an EMBL/GenBank/DDBJ whole genome shotgun (WGS) entry which is preliminary data.</text>
</comment>
<dbReference type="Proteomes" id="UP000292702">
    <property type="component" value="Unassembled WGS sequence"/>
</dbReference>
<dbReference type="InterPro" id="IPR013922">
    <property type="entry name" value="Cyclin_PHO80-like"/>
</dbReference>
<feature type="domain" description="Cyclin N-terminal" evidence="2">
    <location>
        <begin position="72"/>
        <end position="167"/>
    </location>
</feature>
<name>A0A4R0RQ46_9APHY</name>
<gene>
    <name evidence="3" type="ORF">EIP91_001996</name>
</gene>
<keyword evidence="4" id="KW-1185">Reference proteome</keyword>
<dbReference type="InterPro" id="IPR036915">
    <property type="entry name" value="Cyclin-like_sf"/>
</dbReference>
<accession>A0A4R0RQ46</accession>
<dbReference type="GO" id="GO:0005634">
    <property type="term" value="C:nucleus"/>
    <property type="evidence" value="ECO:0007669"/>
    <property type="project" value="TreeGrafter"/>
</dbReference>
<evidence type="ECO:0000259" key="2">
    <source>
        <dbReference type="Pfam" id="PF00134"/>
    </source>
</evidence>
<proteinExistence type="predicted"/>